<keyword evidence="4 7" id="KW-0812">Transmembrane</keyword>
<feature type="transmembrane region" description="Helical" evidence="7">
    <location>
        <begin position="359"/>
        <end position="380"/>
    </location>
</feature>
<evidence type="ECO:0000256" key="5">
    <source>
        <dbReference type="ARBA" id="ARBA00022989"/>
    </source>
</evidence>
<dbReference type="InterPro" id="IPR036259">
    <property type="entry name" value="MFS_trans_sf"/>
</dbReference>
<dbReference type="RefSeq" id="WP_262683256.1">
    <property type="nucleotide sequence ID" value="NZ_JAOQIO010000015.1"/>
</dbReference>
<name>A0ABT2UB50_9BACL</name>
<feature type="transmembrane region" description="Helical" evidence="7">
    <location>
        <begin position="205"/>
        <end position="226"/>
    </location>
</feature>
<dbReference type="PROSITE" id="PS50850">
    <property type="entry name" value="MFS"/>
    <property type="match status" value="1"/>
</dbReference>
<feature type="transmembrane region" description="Helical" evidence="7">
    <location>
        <begin position="270"/>
        <end position="289"/>
    </location>
</feature>
<organism evidence="9 10">
    <name type="scientific">Paenibacillus baimaensis</name>
    <dbReference type="NCBI Taxonomy" id="2982185"/>
    <lineage>
        <taxon>Bacteria</taxon>
        <taxon>Bacillati</taxon>
        <taxon>Bacillota</taxon>
        <taxon>Bacilli</taxon>
        <taxon>Bacillales</taxon>
        <taxon>Paenibacillaceae</taxon>
        <taxon>Paenibacillus</taxon>
    </lineage>
</organism>
<feature type="transmembrane region" description="Helical" evidence="7">
    <location>
        <begin position="7"/>
        <end position="32"/>
    </location>
</feature>
<reference evidence="9 10" key="1">
    <citation type="submission" date="2022-09" db="EMBL/GenBank/DDBJ databases">
        <authorList>
            <person name="Han X.L."/>
            <person name="Wang Q."/>
            <person name="Lu T."/>
        </authorList>
    </citation>
    <scope>NUCLEOTIDE SEQUENCE [LARGE SCALE GENOMIC DNA]</scope>
    <source>
        <strain evidence="9 10">WQ 127069</strain>
    </source>
</reference>
<evidence type="ECO:0000259" key="8">
    <source>
        <dbReference type="PROSITE" id="PS50850"/>
    </source>
</evidence>
<evidence type="ECO:0000313" key="10">
    <source>
        <dbReference type="Proteomes" id="UP001652445"/>
    </source>
</evidence>
<evidence type="ECO:0000256" key="1">
    <source>
        <dbReference type="ARBA" id="ARBA00004651"/>
    </source>
</evidence>
<comment type="caution">
    <text evidence="9">The sequence shown here is derived from an EMBL/GenBank/DDBJ whole genome shotgun (WGS) entry which is preliminary data.</text>
</comment>
<dbReference type="Pfam" id="PF07690">
    <property type="entry name" value="MFS_1"/>
    <property type="match status" value="1"/>
</dbReference>
<dbReference type="PANTHER" id="PTHR43124:SF3">
    <property type="entry name" value="CHLORAMPHENICOL EFFLUX PUMP RV0191"/>
    <property type="match status" value="1"/>
</dbReference>
<proteinExistence type="predicted"/>
<evidence type="ECO:0000256" key="6">
    <source>
        <dbReference type="ARBA" id="ARBA00023136"/>
    </source>
</evidence>
<feature type="transmembrane region" description="Helical" evidence="7">
    <location>
        <begin position="295"/>
        <end position="319"/>
    </location>
</feature>
<feature type="transmembrane region" description="Helical" evidence="7">
    <location>
        <begin position="103"/>
        <end position="124"/>
    </location>
</feature>
<evidence type="ECO:0000256" key="2">
    <source>
        <dbReference type="ARBA" id="ARBA00022448"/>
    </source>
</evidence>
<protein>
    <submittedName>
        <fullName evidence="9">MFS transporter</fullName>
    </submittedName>
</protein>
<feature type="transmembrane region" description="Helical" evidence="7">
    <location>
        <begin position="73"/>
        <end position="91"/>
    </location>
</feature>
<dbReference type="InterPro" id="IPR011701">
    <property type="entry name" value="MFS"/>
</dbReference>
<evidence type="ECO:0000313" key="9">
    <source>
        <dbReference type="EMBL" id="MCU6791812.1"/>
    </source>
</evidence>
<dbReference type="InterPro" id="IPR050189">
    <property type="entry name" value="MFS_Efflux_Transporters"/>
</dbReference>
<feature type="domain" description="Major facilitator superfamily (MFS) profile" evidence="8">
    <location>
        <begin position="8"/>
        <end position="380"/>
    </location>
</feature>
<feature type="transmembrane region" description="Helical" evidence="7">
    <location>
        <begin position="238"/>
        <end position="263"/>
    </location>
</feature>
<dbReference type="InterPro" id="IPR020846">
    <property type="entry name" value="MFS_dom"/>
</dbReference>
<comment type="subcellular location">
    <subcellularLocation>
        <location evidence="1">Cell membrane</location>
        <topology evidence="1">Multi-pass membrane protein</topology>
    </subcellularLocation>
</comment>
<keyword evidence="2" id="KW-0813">Transport</keyword>
<dbReference type="CDD" id="cd17324">
    <property type="entry name" value="MFS_NepI_like"/>
    <property type="match status" value="1"/>
</dbReference>
<evidence type="ECO:0000256" key="7">
    <source>
        <dbReference type="SAM" id="Phobius"/>
    </source>
</evidence>
<keyword evidence="10" id="KW-1185">Reference proteome</keyword>
<keyword evidence="3" id="KW-1003">Cell membrane</keyword>
<evidence type="ECO:0000256" key="3">
    <source>
        <dbReference type="ARBA" id="ARBA00022475"/>
    </source>
</evidence>
<sequence length="391" mass="42726">MKNSYSSLIFFLALGIFGIITTEMGMIGVLPQVTQKFHIAPSEAGYLVSAFALIVAISGPFLTLLTSGMNRKAILLSAILMFAISNLVYAYTTSFEVMLAFRIVPAFFHPVFFSIALATAASLVPPEKISKAVTKVMAGVTVGFAFGVPITSYLSTKISLEAAFLFGAIVSVIAFIGIMVWLPSMPVKERMSFGKQLGILRKPQLWLTILIVVMIFTAMSSVYSYFAEYLGEVTHMNGTWISVMLMVFGVTMIAGNFLFGFLLNKSMIKTVILFPLVYVVIYLFTYYWGSHFWPMAVIVFVWGAVHSGGLILSQAMLMTDAKEAPEFGNSLFVSFSNVGITVGTWIGGLFISQLGAHQLIWSGIMLLSLAFILIIIKAAISKSHVEKASMN</sequence>
<keyword evidence="6 7" id="KW-0472">Membrane</keyword>
<evidence type="ECO:0000256" key="4">
    <source>
        <dbReference type="ARBA" id="ARBA00022692"/>
    </source>
</evidence>
<feature type="transmembrane region" description="Helical" evidence="7">
    <location>
        <begin position="136"/>
        <end position="156"/>
    </location>
</feature>
<dbReference type="PANTHER" id="PTHR43124">
    <property type="entry name" value="PURINE EFFLUX PUMP PBUE"/>
    <property type="match status" value="1"/>
</dbReference>
<feature type="transmembrane region" description="Helical" evidence="7">
    <location>
        <begin position="44"/>
        <end position="66"/>
    </location>
</feature>
<dbReference type="Gene3D" id="1.20.1250.20">
    <property type="entry name" value="MFS general substrate transporter like domains"/>
    <property type="match status" value="1"/>
</dbReference>
<accession>A0ABT2UB50</accession>
<feature type="transmembrane region" description="Helical" evidence="7">
    <location>
        <begin position="162"/>
        <end position="184"/>
    </location>
</feature>
<gene>
    <name evidence="9" type="ORF">OB236_06665</name>
</gene>
<keyword evidence="5 7" id="KW-1133">Transmembrane helix</keyword>
<feature type="transmembrane region" description="Helical" evidence="7">
    <location>
        <begin position="331"/>
        <end position="353"/>
    </location>
</feature>
<dbReference type="EMBL" id="JAOQIO010000015">
    <property type="protein sequence ID" value="MCU6791812.1"/>
    <property type="molecule type" value="Genomic_DNA"/>
</dbReference>
<dbReference type="SUPFAM" id="SSF103473">
    <property type="entry name" value="MFS general substrate transporter"/>
    <property type="match status" value="1"/>
</dbReference>
<dbReference type="Proteomes" id="UP001652445">
    <property type="component" value="Unassembled WGS sequence"/>
</dbReference>